<gene>
    <name evidence="2" type="ORF">AA415_03087</name>
</gene>
<comment type="caution">
    <text evidence="2">The sequence shown here is derived from an EMBL/GenBank/DDBJ whole genome shotgun (WGS) entry which is preliminary data.</text>
</comment>
<organism evidence="2 3">
    <name type="scientific">Bacteroides stercoris</name>
    <dbReference type="NCBI Taxonomy" id="46506"/>
    <lineage>
        <taxon>Bacteria</taxon>
        <taxon>Pseudomonadati</taxon>
        <taxon>Bacteroidota</taxon>
        <taxon>Bacteroidia</taxon>
        <taxon>Bacteroidales</taxon>
        <taxon>Bacteroidaceae</taxon>
        <taxon>Bacteroides</taxon>
    </lineage>
</organism>
<keyword evidence="1" id="KW-0812">Transmembrane</keyword>
<dbReference type="AlphaFoldDB" id="A0A125MET9"/>
<evidence type="ECO:0000256" key="1">
    <source>
        <dbReference type="SAM" id="Phobius"/>
    </source>
</evidence>
<reference evidence="2 3" key="1">
    <citation type="journal article" date="2016" name="BMC Genomics">
        <title>Type VI secretion systems of human gut Bacteroidales segregate into three genetic architectures, two of which are contained on mobile genetic elements.</title>
        <authorList>
            <person name="Coyne M.J."/>
            <person name="Roelofs K.G."/>
            <person name="Comstock L.E."/>
        </authorList>
    </citation>
    <scope>NUCLEOTIDE SEQUENCE [LARGE SCALE GENOMIC DNA]</scope>
    <source>
        <strain evidence="2 3">CL09T03C01</strain>
    </source>
</reference>
<feature type="transmembrane region" description="Helical" evidence="1">
    <location>
        <begin position="6"/>
        <end position="23"/>
    </location>
</feature>
<keyword evidence="1" id="KW-1133">Transmembrane helix</keyword>
<dbReference type="PATRIC" id="fig|46506.5.peg.3326"/>
<dbReference type="RefSeq" id="WP_032853501.1">
    <property type="nucleotide sequence ID" value="NZ_LRGC01000026.1"/>
</dbReference>
<dbReference type="STRING" id="46506.AA415_03087"/>
<dbReference type="EMBL" id="LRGC01000026">
    <property type="protein sequence ID" value="KWR51959.1"/>
    <property type="molecule type" value="Genomic_DNA"/>
</dbReference>
<evidence type="ECO:0000313" key="2">
    <source>
        <dbReference type="EMBL" id="KWR51959.1"/>
    </source>
</evidence>
<keyword evidence="1" id="KW-0472">Membrane</keyword>
<proteinExistence type="predicted"/>
<evidence type="ECO:0000313" key="3">
    <source>
        <dbReference type="Proteomes" id="UP000056419"/>
    </source>
</evidence>
<name>A0A125MET9_BACSE</name>
<sequence length="93" mass="10727">MKSDVKSFYIILTIKIMLMNVLLNMRMFRLFSETSQEVTNSEMQEAYGEFVEQIRTISNGNDYSTTYRILAATRIEIALLETIPLYGQGEKCA</sequence>
<accession>A0A125MET9</accession>
<keyword evidence="3" id="KW-1185">Reference proteome</keyword>
<dbReference type="Proteomes" id="UP000056419">
    <property type="component" value="Unassembled WGS sequence"/>
</dbReference>
<protein>
    <submittedName>
        <fullName evidence="2">Uncharacterized protein</fullName>
    </submittedName>
</protein>